<evidence type="ECO:0000256" key="1">
    <source>
        <dbReference type="ARBA" id="ARBA00022596"/>
    </source>
</evidence>
<evidence type="ECO:0000256" key="2">
    <source>
        <dbReference type="ARBA" id="ARBA00022679"/>
    </source>
</evidence>
<comment type="catalytic activity">
    <reaction evidence="11">
        <text>a tRNA with a 3' CCA end + 2 CTP + ATP = a tRNA with a 3' CCACCA end + 3 diphosphate</text>
        <dbReference type="Rhea" id="RHEA:76235"/>
        <dbReference type="Rhea" id="RHEA-COMP:10468"/>
        <dbReference type="Rhea" id="RHEA-COMP:18655"/>
        <dbReference type="ChEBI" id="CHEBI:30616"/>
        <dbReference type="ChEBI" id="CHEBI:33019"/>
        <dbReference type="ChEBI" id="CHEBI:37563"/>
        <dbReference type="ChEBI" id="CHEBI:83071"/>
        <dbReference type="ChEBI" id="CHEBI:195187"/>
    </reaction>
</comment>
<protein>
    <recommendedName>
        <fullName evidence="11">Multifunctional CCA protein</fullName>
    </recommendedName>
    <domain>
        <recommendedName>
            <fullName evidence="11">CCA-adding enzyme</fullName>
            <ecNumber evidence="11">2.7.7.72</ecNumber>
        </recommendedName>
        <alternativeName>
            <fullName evidence="11">CCA tRNA nucleotidyltransferase</fullName>
        </alternativeName>
        <alternativeName>
            <fullName evidence="11">tRNA CCA-pyrophosphorylase</fullName>
        </alternativeName>
        <alternativeName>
            <fullName evidence="11">tRNA adenylyl-/cytidylyl-transferase</fullName>
        </alternativeName>
        <alternativeName>
            <fullName evidence="11">tRNA nucleotidyltransferase</fullName>
        </alternativeName>
        <alternativeName>
            <fullName evidence="11">tRNA-NT</fullName>
        </alternativeName>
    </domain>
    <domain>
        <recommendedName>
            <fullName evidence="11">2'-nucleotidase</fullName>
            <ecNumber evidence="11">3.1.3.-</ecNumber>
        </recommendedName>
    </domain>
    <domain>
        <recommendedName>
            <fullName evidence="11">2',3'-cyclic phosphodiesterase</fullName>
            <ecNumber evidence="11">3.1.4.-</ecNumber>
        </recommendedName>
    </domain>
    <domain>
        <recommendedName>
            <fullName evidence="11">Phosphatase</fullName>
        </recommendedName>
    </domain>
</protein>
<dbReference type="PROSITE" id="PS51831">
    <property type="entry name" value="HD"/>
    <property type="match status" value="1"/>
</dbReference>
<keyword evidence="8 11" id="KW-0067">ATP-binding</keyword>
<keyword evidence="5 11" id="KW-0479">Metal-binding</keyword>
<dbReference type="PANTHER" id="PTHR47545:SF1">
    <property type="entry name" value="MULTIFUNCTIONAL CCA PROTEIN"/>
    <property type="match status" value="1"/>
</dbReference>
<dbReference type="InterPro" id="IPR006674">
    <property type="entry name" value="HD_domain"/>
</dbReference>
<dbReference type="GO" id="GO:0000049">
    <property type="term" value="F:tRNA binding"/>
    <property type="evidence" value="ECO:0007669"/>
    <property type="project" value="UniProtKB-UniRule"/>
</dbReference>
<name>A0A1I4K4B2_9BURK</name>
<dbReference type="InterPro" id="IPR050124">
    <property type="entry name" value="tRNA_CCA-adding_enzyme"/>
</dbReference>
<comment type="subunit">
    <text evidence="11">Monomer. Can also form homodimers and oligomers.</text>
</comment>
<keyword evidence="7 11" id="KW-0692">RNA repair</keyword>
<dbReference type="GO" id="GO:0001680">
    <property type="term" value="P:tRNA 3'-terminal CCA addition"/>
    <property type="evidence" value="ECO:0007669"/>
    <property type="project" value="UniProtKB-UniRule"/>
</dbReference>
<feature type="binding site" evidence="11">
    <location>
        <position position="8"/>
    </location>
    <ligand>
        <name>CTP</name>
        <dbReference type="ChEBI" id="CHEBI:37563"/>
    </ligand>
</feature>
<evidence type="ECO:0000313" key="13">
    <source>
        <dbReference type="EMBL" id="SFL73630.1"/>
    </source>
</evidence>
<feature type="binding site" evidence="11">
    <location>
        <position position="140"/>
    </location>
    <ligand>
        <name>CTP</name>
        <dbReference type="ChEBI" id="CHEBI:37563"/>
    </ligand>
</feature>
<dbReference type="InterPro" id="IPR012006">
    <property type="entry name" value="CCA_bact"/>
</dbReference>
<evidence type="ECO:0000256" key="4">
    <source>
        <dbReference type="ARBA" id="ARBA00022695"/>
    </source>
</evidence>
<dbReference type="PIRSF" id="PIRSF000813">
    <property type="entry name" value="CCA_bact"/>
    <property type="match status" value="1"/>
</dbReference>
<evidence type="ECO:0000256" key="9">
    <source>
        <dbReference type="ARBA" id="ARBA00022842"/>
    </source>
</evidence>
<feature type="binding site" evidence="11">
    <location>
        <position position="11"/>
    </location>
    <ligand>
        <name>ATP</name>
        <dbReference type="ChEBI" id="CHEBI:30616"/>
    </ligand>
</feature>
<evidence type="ECO:0000256" key="3">
    <source>
        <dbReference type="ARBA" id="ARBA00022694"/>
    </source>
</evidence>
<organism evidence="13 14">
    <name type="scientific">Rugamonas rubra</name>
    <dbReference type="NCBI Taxonomy" id="758825"/>
    <lineage>
        <taxon>Bacteria</taxon>
        <taxon>Pseudomonadati</taxon>
        <taxon>Pseudomonadota</taxon>
        <taxon>Betaproteobacteria</taxon>
        <taxon>Burkholderiales</taxon>
        <taxon>Oxalobacteraceae</taxon>
        <taxon>Telluria group</taxon>
        <taxon>Rugamonas</taxon>
    </lineage>
</organism>
<dbReference type="Pfam" id="PF01966">
    <property type="entry name" value="HD"/>
    <property type="match status" value="1"/>
</dbReference>
<evidence type="ECO:0000313" key="14">
    <source>
        <dbReference type="Proteomes" id="UP000199470"/>
    </source>
</evidence>
<comment type="miscellaneous">
    <text evidence="11">A single active site specifically recognizes both ATP and CTP and is responsible for their addition.</text>
</comment>
<dbReference type="Gene3D" id="3.30.460.10">
    <property type="entry name" value="Beta Polymerase, domain 2"/>
    <property type="match status" value="1"/>
</dbReference>
<dbReference type="InterPro" id="IPR043519">
    <property type="entry name" value="NT_sf"/>
</dbReference>
<dbReference type="RefSeq" id="WP_093385907.1">
    <property type="nucleotide sequence ID" value="NZ_FOTW01000007.1"/>
</dbReference>
<keyword evidence="1 11" id="KW-0533">Nickel</keyword>
<reference evidence="13 14" key="1">
    <citation type="submission" date="2016-10" db="EMBL/GenBank/DDBJ databases">
        <authorList>
            <person name="de Groot N.N."/>
        </authorList>
    </citation>
    <scope>NUCLEOTIDE SEQUENCE [LARGE SCALE GENOMIC DNA]</scope>
    <source>
        <strain evidence="13 14">ATCC 43154</strain>
    </source>
</reference>
<dbReference type="Proteomes" id="UP000199470">
    <property type="component" value="Unassembled WGS sequence"/>
</dbReference>
<dbReference type="InterPro" id="IPR032828">
    <property type="entry name" value="PolyA_RNA-bd"/>
</dbReference>
<feature type="binding site" evidence="11">
    <location>
        <position position="8"/>
    </location>
    <ligand>
        <name>ATP</name>
        <dbReference type="ChEBI" id="CHEBI:30616"/>
    </ligand>
</feature>
<evidence type="ECO:0000256" key="6">
    <source>
        <dbReference type="ARBA" id="ARBA00022741"/>
    </source>
</evidence>
<dbReference type="GO" id="GO:0004112">
    <property type="term" value="F:cyclic-nucleotide phosphodiesterase activity"/>
    <property type="evidence" value="ECO:0007669"/>
    <property type="project" value="UniProtKB-UniRule"/>
</dbReference>
<dbReference type="HAMAP" id="MF_01261">
    <property type="entry name" value="CCA_bact_type1"/>
    <property type="match status" value="1"/>
</dbReference>
<keyword evidence="6 11" id="KW-0547">Nucleotide-binding</keyword>
<accession>A0A1I4K4B2</accession>
<feature type="binding site" evidence="11">
    <location>
        <position position="140"/>
    </location>
    <ligand>
        <name>ATP</name>
        <dbReference type="ChEBI" id="CHEBI:30616"/>
    </ligand>
</feature>
<keyword evidence="3 11" id="KW-0819">tRNA processing</keyword>
<comment type="cofactor">
    <cofactor evidence="11">
        <name>Mg(2+)</name>
        <dbReference type="ChEBI" id="CHEBI:18420"/>
    </cofactor>
    <text evidence="11">Magnesium is required for nucleotidyltransferase activity.</text>
</comment>
<comment type="similarity">
    <text evidence="11">Belongs to the tRNA nucleotidyltransferase/poly(A) polymerase family. Bacterial CCA-adding enzyme type 1 subfamily.</text>
</comment>
<dbReference type="EC" id="2.7.7.72" evidence="11"/>
<feature type="binding site" evidence="11">
    <location>
        <position position="91"/>
    </location>
    <ligand>
        <name>CTP</name>
        <dbReference type="ChEBI" id="CHEBI:37563"/>
    </ligand>
</feature>
<keyword evidence="4 11" id="KW-0548">Nucleotidyltransferase</keyword>
<evidence type="ECO:0000256" key="11">
    <source>
        <dbReference type="HAMAP-Rule" id="MF_01261"/>
    </source>
</evidence>
<dbReference type="EC" id="3.1.3.-" evidence="11"/>
<gene>
    <name evidence="11" type="primary">cca</name>
    <name evidence="13" type="ORF">SAMN02982985_01283</name>
</gene>
<feature type="binding site" evidence="11">
    <location>
        <position position="91"/>
    </location>
    <ligand>
        <name>ATP</name>
        <dbReference type="ChEBI" id="CHEBI:30616"/>
    </ligand>
</feature>
<comment type="catalytic activity">
    <reaction evidence="11">
        <text>a tRNA precursor + 2 CTP + ATP = a tRNA with a 3' CCA end + 3 diphosphate</text>
        <dbReference type="Rhea" id="RHEA:14433"/>
        <dbReference type="Rhea" id="RHEA-COMP:10465"/>
        <dbReference type="Rhea" id="RHEA-COMP:10468"/>
        <dbReference type="ChEBI" id="CHEBI:30616"/>
        <dbReference type="ChEBI" id="CHEBI:33019"/>
        <dbReference type="ChEBI" id="CHEBI:37563"/>
        <dbReference type="ChEBI" id="CHEBI:74896"/>
        <dbReference type="ChEBI" id="CHEBI:83071"/>
        <dbReference type="EC" id="2.7.7.72"/>
    </reaction>
</comment>
<evidence type="ECO:0000256" key="10">
    <source>
        <dbReference type="ARBA" id="ARBA00022884"/>
    </source>
</evidence>
<evidence type="ECO:0000256" key="7">
    <source>
        <dbReference type="ARBA" id="ARBA00022800"/>
    </source>
</evidence>
<dbReference type="STRING" id="758825.SAMN02982985_01283"/>
<dbReference type="PANTHER" id="PTHR47545">
    <property type="entry name" value="MULTIFUNCTIONAL CCA PROTEIN"/>
    <property type="match status" value="1"/>
</dbReference>
<dbReference type="AlphaFoldDB" id="A0A1I4K4B2"/>
<keyword evidence="11" id="KW-0511">Multifunctional enzyme</keyword>
<dbReference type="InterPro" id="IPR002646">
    <property type="entry name" value="PolA_pol_head_dom"/>
</dbReference>
<evidence type="ECO:0000256" key="5">
    <source>
        <dbReference type="ARBA" id="ARBA00022723"/>
    </source>
</evidence>
<keyword evidence="10 11" id="KW-0694">RNA-binding</keyword>
<dbReference type="GO" id="GO:0042245">
    <property type="term" value="P:RNA repair"/>
    <property type="evidence" value="ECO:0007669"/>
    <property type="project" value="UniProtKB-KW"/>
</dbReference>
<comment type="cofactor">
    <cofactor evidence="11">
        <name>Ni(2+)</name>
        <dbReference type="ChEBI" id="CHEBI:49786"/>
    </cofactor>
    <text evidence="11">Nickel for phosphatase activity.</text>
</comment>
<comment type="function">
    <text evidence="11">Catalyzes the addition and repair of the essential 3'-terminal CCA sequence in tRNAs without using a nucleic acid template. Adds these three nucleotides in the order of C, C, and A to the tRNA nucleotide-73, using CTP and ATP as substrates and producing inorganic pyrophosphate. tRNA 3'-terminal CCA addition is required both for tRNA processing and repair. Also involved in tRNA surveillance by mediating tandem CCA addition to generate a CCACCA at the 3' terminus of unstable tRNAs. While stable tRNAs receive only 3'-terminal CCA, unstable tRNAs are marked with CCACCA and rapidly degraded.</text>
</comment>
<proteinExistence type="inferred from homology"/>
<feature type="binding site" evidence="11">
    <location>
        <position position="137"/>
    </location>
    <ligand>
        <name>ATP</name>
        <dbReference type="ChEBI" id="CHEBI:30616"/>
    </ligand>
</feature>
<keyword evidence="11" id="KW-0378">Hydrolase</keyword>
<feature type="binding site" evidence="11">
    <location>
        <position position="21"/>
    </location>
    <ligand>
        <name>Mg(2+)</name>
        <dbReference type="ChEBI" id="CHEBI:18420"/>
    </ligand>
</feature>
<dbReference type="GO" id="GO:0004810">
    <property type="term" value="F:CCA tRNA nucleotidyltransferase activity"/>
    <property type="evidence" value="ECO:0007669"/>
    <property type="project" value="UniProtKB-UniRule"/>
</dbReference>
<dbReference type="SUPFAM" id="SSF81891">
    <property type="entry name" value="Poly A polymerase C-terminal region-like"/>
    <property type="match status" value="1"/>
</dbReference>
<evidence type="ECO:0000259" key="12">
    <source>
        <dbReference type="PROSITE" id="PS51831"/>
    </source>
</evidence>
<keyword evidence="14" id="KW-1185">Reference proteome</keyword>
<keyword evidence="2 11" id="KW-0808">Transferase</keyword>
<dbReference type="GO" id="GO:0160016">
    <property type="term" value="F:CCACCA tRNA nucleotidyltransferase activity"/>
    <property type="evidence" value="ECO:0007669"/>
    <property type="project" value="RHEA"/>
</dbReference>
<keyword evidence="9 11" id="KW-0460">Magnesium</keyword>
<dbReference type="GO" id="GO:0005524">
    <property type="term" value="F:ATP binding"/>
    <property type="evidence" value="ECO:0007669"/>
    <property type="project" value="UniProtKB-UniRule"/>
</dbReference>
<feature type="binding site" evidence="11">
    <location>
        <position position="11"/>
    </location>
    <ligand>
        <name>CTP</name>
        <dbReference type="ChEBI" id="CHEBI:37563"/>
    </ligand>
</feature>
<comment type="domain">
    <text evidence="11">Comprises two domains: an N-terminal domain containing the nucleotidyltransferase activity and a C-terminal HD domain associated with both phosphodiesterase and phosphatase activities.</text>
</comment>
<evidence type="ECO:0000256" key="8">
    <source>
        <dbReference type="ARBA" id="ARBA00022840"/>
    </source>
</evidence>
<sequence>MRIYVVGGAVRDALLGVPFQDHDYVVVGATPEDMLRLGYRPVGKDFPVFLHPRTQEEYALARTERKTAPGYRGFVFHTSPEVTLEEDLVRRDLTINAIARADDGTLCDPFGGQRDIEQRVFRHVSAAFAEDPVRILRVARFAARYPDFTVAPETNALMRQMVEQGEVDALVPERVWQELSRGLMERRPSRMLEVLRDCGALARILPELDTLWGVPQPELYHPEIDTGAHVLQVVDCAAAAGLALPARFACLTHDLGKGATPADQWPAHHGHEGLGVPLVERVCKRLKVPGECRDLALMTAREHGNVGRALVLRPATMVSLMERCDAFRKPARFREMLLATECDSRGRAGATRSLREQPFPQLAHLEAALAAARGVDAGAVAQRCLEQPQRIPEQVRRARVAAVRQALGGAADDSDDGADGAPTK</sequence>
<dbReference type="EMBL" id="FOTW01000007">
    <property type="protein sequence ID" value="SFL73630.1"/>
    <property type="molecule type" value="Genomic_DNA"/>
</dbReference>
<dbReference type="EC" id="3.1.4.-" evidence="11"/>
<dbReference type="CDD" id="cd05398">
    <property type="entry name" value="NT_ClassII-CCAase"/>
    <property type="match status" value="1"/>
</dbReference>
<feature type="domain" description="HD" evidence="12">
    <location>
        <begin position="226"/>
        <end position="327"/>
    </location>
</feature>
<dbReference type="Pfam" id="PF12627">
    <property type="entry name" value="PolyA_pol_RNAbd"/>
    <property type="match status" value="1"/>
</dbReference>
<dbReference type="GO" id="GO:0000287">
    <property type="term" value="F:magnesium ion binding"/>
    <property type="evidence" value="ECO:0007669"/>
    <property type="project" value="UniProtKB-UniRule"/>
</dbReference>
<dbReference type="OrthoDB" id="9805698at2"/>
<dbReference type="Gene3D" id="1.10.3090.10">
    <property type="entry name" value="cca-adding enzyme, domain 2"/>
    <property type="match status" value="1"/>
</dbReference>
<dbReference type="SUPFAM" id="SSF81301">
    <property type="entry name" value="Nucleotidyltransferase"/>
    <property type="match status" value="1"/>
</dbReference>
<dbReference type="Pfam" id="PF01743">
    <property type="entry name" value="PolyA_pol"/>
    <property type="match status" value="1"/>
</dbReference>
<dbReference type="NCBIfam" id="NF008137">
    <property type="entry name" value="PRK10885.1"/>
    <property type="match status" value="1"/>
</dbReference>
<dbReference type="GO" id="GO:0016791">
    <property type="term" value="F:phosphatase activity"/>
    <property type="evidence" value="ECO:0007669"/>
    <property type="project" value="UniProtKB-UniRule"/>
</dbReference>
<feature type="binding site" evidence="11">
    <location>
        <position position="23"/>
    </location>
    <ligand>
        <name>Mg(2+)</name>
        <dbReference type="ChEBI" id="CHEBI:18420"/>
    </ligand>
</feature>
<dbReference type="HAMAP" id="MF_01262">
    <property type="entry name" value="CCA_bact_type2"/>
    <property type="match status" value="1"/>
</dbReference>
<feature type="binding site" evidence="11">
    <location>
        <position position="137"/>
    </location>
    <ligand>
        <name>CTP</name>
        <dbReference type="ChEBI" id="CHEBI:37563"/>
    </ligand>
</feature>